<keyword evidence="2" id="KW-0472">Membrane</keyword>
<dbReference type="EMBL" id="JBHTLK010000195">
    <property type="protein sequence ID" value="MFD1150922.1"/>
    <property type="molecule type" value="Genomic_DNA"/>
</dbReference>
<evidence type="ECO:0008006" key="5">
    <source>
        <dbReference type="Google" id="ProtNLM"/>
    </source>
</evidence>
<accession>A0ABW3R1K0</accession>
<dbReference type="RefSeq" id="WP_380727453.1">
    <property type="nucleotide sequence ID" value="NZ_JBHTLK010000195.1"/>
</dbReference>
<evidence type="ECO:0000256" key="2">
    <source>
        <dbReference type="SAM" id="Phobius"/>
    </source>
</evidence>
<comment type="caution">
    <text evidence="3">The sequence shown here is derived from an EMBL/GenBank/DDBJ whole genome shotgun (WGS) entry which is preliminary data.</text>
</comment>
<sequence length="66" mass="6838">MNEHELKSALQDVMVASSPPPPMDPTAALERGQRAHRRRKATWGGAVAGLAVVGIAVGAVLVPNLA</sequence>
<evidence type="ECO:0000313" key="3">
    <source>
        <dbReference type="EMBL" id="MFD1150922.1"/>
    </source>
</evidence>
<evidence type="ECO:0000256" key="1">
    <source>
        <dbReference type="SAM" id="MobiDB-lite"/>
    </source>
</evidence>
<dbReference type="Proteomes" id="UP001597168">
    <property type="component" value="Unassembled WGS sequence"/>
</dbReference>
<proteinExistence type="predicted"/>
<evidence type="ECO:0000313" key="4">
    <source>
        <dbReference type="Proteomes" id="UP001597168"/>
    </source>
</evidence>
<keyword evidence="2" id="KW-0812">Transmembrane</keyword>
<reference evidence="4" key="1">
    <citation type="journal article" date="2019" name="Int. J. Syst. Evol. Microbiol.">
        <title>The Global Catalogue of Microorganisms (GCM) 10K type strain sequencing project: providing services to taxonomists for standard genome sequencing and annotation.</title>
        <authorList>
            <consortium name="The Broad Institute Genomics Platform"/>
            <consortium name="The Broad Institute Genome Sequencing Center for Infectious Disease"/>
            <person name="Wu L."/>
            <person name="Ma J."/>
        </authorList>
    </citation>
    <scope>NUCLEOTIDE SEQUENCE [LARGE SCALE GENOMIC DNA]</scope>
    <source>
        <strain evidence="4">CCUG 60214</strain>
    </source>
</reference>
<feature type="transmembrane region" description="Helical" evidence="2">
    <location>
        <begin position="41"/>
        <end position="62"/>
    </location>
</feature>
<organism evidence="3 4">
    <name type="scientific">Saccharothrix hoggarensis</name>
    <dbReference type="NCBI Taxonomy" id="913853"/>
    <lineage>
        <taxon>Bacteria</taxon>
        <taxon>Bacillati</taxon>
        <taxon>Actinomycetota</taxon>
        <taxon>Actinomycetes</taxon>
        <taxon>Pseudonocardiales</taxon>
        <taxon>Pseudonocardiaceae</taxon>
        <taxon>Saccharothrix</taxon>
    </lineage>
</organism>
<name>A0ABW3R1K0_9PSEU</name>
<protein>
    <recommendedName>
        <fullName evidence="5">DUF3040 family protein</fullName>
    </recommendedName>
</protein>
<keyword evidence="2" id="KW-1133">Transmembrane helix</keyword>
<feature type="region of interest" description="Disordered" evidence="1">
    <location>
        <begin position="15"/>
        <end position="36"/>
    </location>
</feature>
<feature type="non-terminal residue" evidence="3">
    <location>
        <position position="66"/>
    </location>
</feature>
<gene>
    <name evidence="3" type="ORF">ACFQ3T_27665</name>
</gene>
<keyword evidence="4" id="KW-1185">Reference proteome</keyword>